<dbReference type="InterPro" id="IPR052921">
    <property type="entry name" value="GPCR1_Superfamily_Member"/>
</dbReference>
<feature type="transmembrane region" description="Helical" evidence="6">
    <location>
        <begin position="24"/>
        <end position="42"/>
    </location>
</feature>
<dbReference type="AlphaFoldDB" id="A0A9Y4K964"/>
<keyword evidence="3 6" id="KW-1133">Transmembrane helix</keyword>
<dbReference type="SUPFAM" id="SSF81321">
    <property type="entry name" value="Family A G protein-coupled receptor-like"/>
    <property type="match status" value="1"/>
</dbReference>
<dbReference type="PANTHER" id="PTHR26451">
    <property type="entry name" value="G_PROTEIN_RECEP_F1_2 DOMAIN-CONTAINING PROTEIN"/>
    <property type="match status" value="1"/>
</dbReference>
<keyword evidence="5" id="KW-0807">Transducer</keyword>
<proteinExistence type="predicted"/>
<evidence type="ECO:0000259" key="7">
    <source>
        <dbReference type="PROSITE" id="PS50262"/>
    </source>
</evidence>
<dbReference type="Pfam" id="PF13853">
    <property type="entry name" value="7tm_4"/>
    <property type="match status" value="1"/>
</dbReference>
<feature type="transmembrane region" description="Helical" evidence="6">
    <location>
        <begin position="54"/>
        <end position="83"/>
    </location>
</feature>
<dbReference type="GO" id="GO:0005549">
    <property type="term" value="F:odorant binding"/>
    <property type="evidence" value="ECO:0007669"/>
    <property type="project" value="TreeGrafter"/>
</dbReference>
<evidence type="ECO:0000256" key="5">
    <source>
        <dbReference type="ARBA" id="ARBA00023224"/>
    </source>
</evidence>
<evidence type="ECO:0000256" key="3">
    <source>
        <dbReference type="ARBA" id="ARBA00022989"/>
    </source>
</evidence>
<accession>A0A9Y4K964</accession>
<feature type="transmembrane region" description="Helical" evidence="6">
    <location>
        <begin position="104"/>
        <end position="127"/>
    </location>
</feature>
<keyword evidence="4 6" id="KW-0472">Membrane</keyword>
<keyword evidence="2 6" id="KW-0812">Transmembrane</keyword>
<dbReference type="GO" id="GO:0016020">
    <property type="term" value="C:membrane"/>
    <property type="evidence" value="ECO:0007669"/>
    <property type="project" value="UniProtKB-SubCell"/>
</dbReference>
<evidence type="ECO:0000256" key="6">
    <source>
        <dbReference type="SAM" id="Phobius"/>
    </source>
</evidence>
<feature type="domain" description="G-protein coupled receptors family 1 profile" evidence="7">
    <location>
        <begin position="5"/>
        <end position="116"/>
    </location>
</feature>
<evidence type="ECO:0000313" key="9">
    <source>
        <dbReference type="RefSeq" id="XP_008290545.1"/>
    </source>
</evidence>
<dbReference type="PROSITE" id="PS00237">
    <property type="entry name" value="G_PROTEIN_RECEP_F1_1"/>
    <property type="match status" value="1"/>
</dbReference>
<reference evidence="9" key="1">
    <citation type="submission" date="2025-08" db="UniProtKB">
        <authorList>
            <consortium name="RefSeq"/>
        </authorList>
    </citation>
    <scope>IDENTIFICATION</scope>
</reference>
<dbReference type="Proteomes" id="UP000694891">
    <property type="component" value="Unplaced"/>
</dbReference>
<comment type="subcellular location">
    <subcellularLocation>
        <location evidence="1">Membrane</location>
        <topology evidence="1">Multi-pass membrane protein</topology>
    </subcellularLocation>
</comment>
<dbReference type="InterPro" id="IPR000725">
    <property type="entry name" value="Olfact_rcpt"/>
</dbReference>
<protein>
    <submittedName>
        <fullName evidence="9">Olfactory receptor 7C1-like</fullName>
    </submittedName>
</protein>
<dbReference type="Gene3D" id="1.20.1070.10">
    <property type="entry name" value="Rhodopsin 7-helix transmembrane proteins"/>
    <property type="match status" value="1"/>
</dbReference>
<dbReference type="PANTHER" id="PTHR26451:SF871">
    <property type="entry name" value="ODORANT RECEPTOR-RELATED"/>
    <property type="match status" value="1"/>
</dbReference>
<dbReference type="GeneID" id="103365002"/>
<dbReference type="InterPro" id="IPR017452">
    <property type="entry name" value="GPCR_Rhodpsn_7TM"/>
</dbReference>
<dbReference type="InterPro" id="IPR000276">
    <property type="entry name" value="GPCR_Rhodpsn"/>
</dbReference>
<evidence type="ECO:0000256" key="2">
    <source>
        <dbReference type="ARBA" id="ARBA00022692"/>
    </source>
</evidence>
<gene>
    <name evidence="9" type="primary">LOC103365002</name>
</gene>
<evidence type="ECO:0000256" key="4">
    <source>
        <dbReference type="ARBA" id="ARBA00023136"/>
    </source>
</evidence>
<dbReference type="GO" id="GO:0004930">
    <property type="term" value="F:G protein-coupled receptor activity"/>
    <property type="evidence" value="ECO:0007669"/>
    <property type="project" value="InterPro"/>
</dbReference>
<organism evidence="8 9">
    <name type="scientific">Stegastes partitus</name>
    <name type="common">bicolor damselfish</name>
    <dbReference type="NCBI Taxonomy" id="144197"/>
    <lineage>
        <taxon>Eukaryota</taxon>
        <taxon>Metazoa</taxon>
        <taxon>Chordata</taxon>
        <taxon>Craniata</taxon>
        <taxon>Vertebrata</taxon>
        <taxon>Euteleostomi</taxon>
        <taxon>Actinopterygii</taxon>
        <taxon>Neopterygii</taxon>
        <taxon>Teleostei</taxon>
        <taxon>Neoteleostei</taxon>
        <taxon>Acanthomorphata</taxon>
        <taxon>Ovalentaria</taxon>
        <taxon>Pomacentridae</taxon>
        <taxon>Stegastes</taxon>
    </lineage>
</organism>
<name>A0A9Y4K964_9TELE</name>
<dbReference type="PROSITE" id="PS50262">
    <property type="entry name" value="G_PROTEIN_RECEP_F1_2"/>
    <property type="match status" value="1"/>
</dbReference>
<evidence type="ECO:0000256" key="1">
    <source>
        <dbReference type="ARBA" id="ARBA00004141"/>
    </source>
</evidence>
<evidence type="ECO:0000313" key="8">
    <source>
        <dbReference type="Proteomes" id="UP000694891"/>
    </source>
</evidence>
<dbReference type="GO" id="GO:0004984">
    <property type="term" value="F:olfactory receptor activity"/>
    <property type="evidence" value="ECO:0007669"/>
    <property type="project" value="InterPro"/>
</dbReference>
<keyword evidence="8" id="KW-1185">Reference proteome</keyword>
<sequence>MILWGNLALVVAVIVDKNLHEPMYIILCNLCLNALYGTVGFYPKFLIDLFSSHVISYAGCMLQGFVIHSSVCCDFSILALMSYDRYVAICRPLVYHSVMTKQRISIYVFFSWLIPLNCMFMNTATVLGSRLVKLCSSHIARLFCVNWSIVQLACFPAETAINGIVTKEMVVDFRSGQGEHAPLTSDGSTVEIVQSTRFLGVHLAESLTWSLNPSSIAKKAQLLLAEAERSPPPTLHTDNILQRDY</sequence>
<dbReference type="RefSeq" id="XP_008290545.1">
    <property type="nucleotide sequence ID" value="XM_008292323.1"/>
</dbReference>